<keyword evidence="5" id="KW-1185">Reference proteome</keyword>
<organism evidence="4 5">
    <name type="scientific">Zymoseptoria brevis</name>
    <dbReference type="NCBI Taxonomy" id="1047168"/>
    <lineage>
        <taxon>Eukaryota</taxon>
        <taxon>Fungi</taxon>
        <taxon>Dikarya</taxon>
        <taxon>Ascomycota</taxon>
        <taxon>Pezizomycotina</taxon>
        <taxon>Dothideomycetes</taxon>
        <taxon>Dothideomycetidae</taxon>
        <taxon>Mycosphaerellales</taxon>
        <taxon>Mycosphaerellaceae</taxon>
        <taxon>Zymoseptoria</taxon>
    </lineage>
</organism>
<comment type="caution">
    <text evidence="4">The sequence shown here is derived from an EMBL/GenBank/DDBJ whole genome shotgun (WGS) entry which is preliminary data.</text>
</comment>
<dbReference type="Gene3D" id="3.90.25.10">
    <property type="entry name" value="UDP-galactose 4-epimerase, domain 1"/>
    <property type="match status" value="1"/>
</dbReference>
<name>A0A0F4GBF7_9PEZI</name>
<dbReference type="InterPro" id="IPR036291">
    <property type="entry name" value="NAD(P)-bd_dom_sf"/>
</dbReference>
<dbReference type="STRING" id="1047168.A0A0F4GBF7"/>
<keyword evidence="2" id="KW-0560">Oxidoreductase</keyword>
<keyword evidence="1" id="KW-0521">NADP</keyword>
<dbReference type="PANTHER" id="PTHR47706">
    <property type="entry name" value="NMRA-LIKE FAMILY PROTEIN"/>
    <property type="match status" value="1"/>
</dbReference>
<accession>A0A0F4GBF7</accession>
<protein>
    <submittedName>
        <fullName evidence="4">Isoflavone reductase family protein</fullName>
    </submittedName>
</protein>
<evidence type="ECO:0000313" key="4">
    <source>
        <dbReference type="EMBL" id="KJX93515.1"/>
    </source>
</evidence>
<dbReference type="GO" id="GO:0016491">
    <property type="term" value="F:oxidoreductase activity"/>
    <property type="evidence" value="ECO:0007669"/>
    <property type="project" value="UniProtKB-KW"/>
</dbReference>
<evidence type="ECO:0000313" key="5">
    <source>
        <dbReference type="Proteomes" id="UP000033647"/>
    </source>
</evidence>
<reference evidence="4 5" key="1">
    <citation type="submission" date="2015-03" db="EMBL/GenBank/DDBJ databases">
        <title>RNA-seq based gene annotation and comparative genomics of four Zymoseptoria species reveal species-specific pathogenicity related genes and transposable element activity.</title>
        <authorList>
            <person name="Grandaubert J."/>
            <person name="Bhattacharyya A."/>
            <person name="Stukenbrock E.H."/>
        </authorList>
    </citation>
    <scope>NUCLEOTIDE SEQUENCE [LARGE SCALE GENOMIC DNA]</scope>
    <source>
        <strain evidence="4 5">Zb18110</strain>
    </source>
</reference>
<dbReference type="SUPFAM" id="SSF51735">
    <property type="entry name" value="NAD(P)-binding Rossmann-fold domains"/>
    <property type="match status" value="1"/>
</dbReference>
<evidence type="ECO:0000259" key="3">
    <source>
        <dbReference type="Pfam" id="PF05368"/>
    </source>
</evidence>
<dbReference type="AlphaFoldDB" id="A0A0F4GBF7"/>
<dbReference type="InterPro" id="IPR051609">
    <property type="entry name" value="NmrA/Isoflavone_reductase-like"/>
</dbReference>
<evidence type="ECO:0000256" key="1">
    <source>
        <dbReference type="ARBA" id="ARBA00022857"/>
    </source>
</evidence>
<dbReference type="Gene3D" id="3.40.50.720">
    <property type="entry name" value="NAD(P)-binding Rossmann-like Domain"/>
    <property type="match status" value="1"/>
</dbReference>
<dbReference type="Proteomes" id="UP000033647">
    <property type="component" value="Unassembled WGS sequence"/>
</dbReference>
<dbReference type="Pfam" id="PF05368">
    <property type="entry name" value="NmrA"/>
    <property type="match status" value="1"/>
</dbReference>
<dbReference type="EMBL" id="LAFY01004260">
    <property type="protein sequence ID" value="KJX93515.1"/>
    <property type="molecule type" value="Genomic_DNA"/>
</dbReference>
<dbReference type="PANTHER" id="PTHR47706:SF11">
    <property type="entry name" value="ISOFLAVONE REDUCTASE FAMILY PROTEIN (AFU_ORTHOLOGUE AFUA_1G12510)"/>
    <property type="match status" value="1"/>
</dbReference>
<evidence type="ECO:0000256" key="2">
    <source>
        <dbReference type="ARBA" id="ARBA00023002"/>
    </source>
</evidence>
<gene>
    <name evidence="4" type="ORF">TI39_contig4301g00003</name>
</gene>
<sequence>MMSETKNILIFGATGLIGTHITKAILDNKSRWSSVAVFTSANTVQTKADEITHLKAQGVKIIEGDLTSESDVNNAYKGIDTVVSCVGRPVIDKQLLLIQLADKHPDVMKFLPSEYGTDIEYWPSSANEKPHQLKLKARALLKTIQNLEYTYVVTGPYGDSDGGLYLSAKSPEREEEGTFDVQRKRAVLLGDGKGKISLSTMRDVGKMVVAALLHPEASRNRALHVNSFTTTPNELAEEFQKQTDEKWDVAYTSLDRLKQLEQETGGPLTLRRIWTEGGTLYDERDNELIGLKDGDVDTLQSAVALAISVQANL</sequence>
<dbReference type="OrthoDB" id="419598at2759"/>
<dbReference type="InterPro" id="IPR008030">
    <property type="entry name" value="NmrA-like"/>
</dbReference>
<feature type="domain" description="NmrA-like" evidence="3">
    <location>
        <begin position="5"/>
        <end position="260"/>
    </location>
</feature>
<proteinExistence type="predicted"/>